<dbReference type="RefSeq" id="WP_184246818.1">
    <property type="nucleotide sequence ID" value="NZ_JACHLR010000013.1"/>
</dbReference>
<sequence length="81" mass="9171">MPESDAPFPEVLTRDQLRFEIKFGLQQVGKCVIRDWASSNREKAEQARGAVIDSVLVRFDKLQVRAPAPAEPIFRDKVKSS</sequence>
<name>A0A7W7KB70_9SPHN</name>
<dbReference type="AlphaFoldDB" id="A0A7W7KB70"/>
<comment type="caution">
    <text evidence="1">The sequence shown here is derived from an EMBL/GenBank/DDBJ whole genome shotgun (WGS) entry which is preliminary data.</text>
</comment>
<organism evidence="1 2">
    <name type="scientific">Novosphingobium chloroacetimidivorans</name>
    <dbReference type="NCBI Taxonomy" id="1428314"/>
    <lineage>
        <taxon>Bacteria</taxon>
        <taxon>Pseudomonadati</taxon>
        <taxon>Pseudomonadota</taxon>
        <taxon>Alphaproteobacteria</taxon>
        <taxon>Sphingomonadales</taxon>
        <taxon>Sphingomonadaceae</taxon>
        <taxon>Novosphingobium</taxon>
    </lineage>
</organism>
<evidence type="ECO:0000313" key="2">
    <source>
        <dbReference type="Proteomes" id="UP000555448"/>
    </source>
</evidence>
<gene>
    <name evidence="1" type="ORF">HNO88_002933</name>
</gene>
<keyword evidence="2" id="KW-1185">Reference proteome</keyword>
<accession>A0A7W7KB70</accession>
<dbReference type="EMBL" id="JACHLR010000013">
    <property type="protein sequence ID" value="MBB4859604.1"/>
    <property type="molecule type" value="Genomic_DNA"/>
</dbReference>
<proteinExistence type="predicted"/>
<dbReference type="Proteomes" id="UP000555448">
    <property type="component" value="Unassembled WGS sequence"/>
</dbReference>
<reference evidence="1 2" key="1">
    <citation type="submission" date="2020-08" db="EMBL/GenBank/DDBJ databases">
        <title>Functional genomics of gut bacteria from endangered species of beetles.</title>
        <authorList>
            <person name="Carlos-Shanley C."/>
        </authorList>
    </citation>
    <scope>NUCLEOTIDE SEQUENCE [LARGE SCALE GENOMIC DNA]</scope>
    <source>
        <strain evidence="1 2">S00245</strain>
    </source>
</reference>
<evidence type="ECO:0000313" key="1">
    <source>
        <dbReference type="EMBL" id="MBB4859604.1"/>
    </source>
</evidence>
<protein>
    <submittedName>
        <fullName evidence="1">Uncharacterized protein</fullName>
    </submittedName>
</protein>